<evidence type="ECO:0000256" key="6">
    <source>
        <dbReference type="ARBA" id="ARBA00022792"/>
    </source>
</evidence>
<protein>
    <submittedName>
        <fullName evidence="14">Mitochondrial carrier protein domain-containing protein</fullName>
    </submittedName>
</protein>
<dbReference type="GO" id="GO:0015183">
    <property type="term" value="F:L-aspartate transmembrane transporter activity"/>
    <property type="evidence" value="ECO:0007669"/>
    <property type="project" value="TreeGrafter"/>
</dbReference>
<keyword evidence="7" id="KW-0106">Calcium</keyword>
<evidence type="ECO:0000256" key="2">
    <source>
        <dbReference type="ARBA" id="ARBA00006375"/>
    </source>
</evidence>
<accession>A0AAD4N614</accession>
<reference evidence="14" key="1">
    <citation type="submission" date="2022-01" db="EMBL/GenBank/DDBJ databases">
        <title>Genome Sequence Resource for Two Populations of Ditylenchus destructor, the Migratory Endoparasitic Phytonematode.</title>
        <authorList>
            <person name="Zhang H."/>
            <person name="Lin R."/>
            <person name="Xie B."/>
        </authorList>
    </citation>
    <scope>NUCLEOTIDE SEQUENCE</scope>
    <source>
        <strain evidence="14">BazhouSP</strain>
    </source>
</reference>
<keyword evidence="9" id="KW-0496">Mitochondrion</keyword>
<evidence type="ECO:0000256" key="4">
    <source>
        <dbReference type="ARBA" id="ARBA00022692"/>
    </source>
</evidence>
<evidence type="ECO:0000256" key="1">
    <source>
        <dbReference type="ARBA" id="ARBA00004448"/>
    </source>
</evidence>
<dbReference type="GO" id="GO:0005743">
    <property type="term" value="C:mitochondrial inner membrane"/>
    <property type="evidence" value="ECO:0007669"/>
    <property type="project" value="UniProtKB-SubCell"/>
</dbReference>
<comment type="similarity">
    <text evidence="2 13">Belongs to the mitochondrial carrier (TC 2.A.29) family.</text>
</comment>
<name>A0AAD4N614_9BILA</name>
<dbReference type="InterPro" id="IPR018108">
    <property type="entry name" value="MCP_transmembrane"/>
</dbReference>
<gene>
    <name evidence="14" type="ORF">DdX_06706</name>
</gene>
<dbReference type="InterPro" id="IPR002067">
    <property type="entry name" value="MCP"/>
</dbReference>
<keyword evidence="5" id="KW-0677">Repeat</keyword>
<keyword evidence="10 12" id="KW-0472">Membrane</keyword>
<keyword evidence="4 12" id="KW-0812">Transmembrane</keyword>
<keyword evidence="15" id="KW-1185">Reference proteome</keyword>
<dbReference type="PRINTS" id="PR00926">
    <property type="entry name" value="MITOCARRIER"/>
</dbReference>
<evidence type="ECO:0000313" key="14">
    <source>
        <dbReference type="EMBL" id="KAI1718286.1"/>
    </source>
</evidence>
<keyword evidence="6" id="KW-0999">Mitochondrion inner membrane</keyword>
<dbReference type="GO" id="GO:0005313">
    <property type="term" value="F:L-glutamate transmembrane transporter activity"/>
    <property type="evidence" value="ECO:0007669"/>
    <property type="project" value="TreeGrafter"/>
</dbReference>
<evidence type="ECO:0000256" key="7">
    <source>
        <dbReference type="ARBA" id="ARBA00022837"/>
    </source>
</evidence>
<dbReference type="InterPro" id="IPR051028">
    <property type="entry name" value="Mito_Solute_Carrier"/>
</dbReference>
<dbReference type="GO" id="GO:0043490">
    <property type="term" value="P:malate-aspartate shuttle"/>
    <property type="evidence" value="ECO:0007669"/>
    <property type="project" value="TreeGrafter"/>
</dbReference>
<dbReference type="AlphaFoldDB" id="A0AAD4N614"/>
<dbReference type="PANTHER" id="PTHR45678">
    <property type="entry name" value="MITOCHONDRIAL 2-OXODICARBOXYLATE CARRIER 1-RELATED"/>
    <property type="match status" value="1"/>
</dbReference>
<evidence type="ECO:0000256" key="9">
    <source>
        <dbReference type="ARBA" id="ARBA00023128"/>
    </source>
</evidence>
<comment type="subcellular location">
    <subcellularLocation>
        <location evidence="1">Mitochondrion inner membrane</location>
        <topology evidence="1">Multi-pass membrane protein</topology>
    </subcellularLocation>
</comment>
<feature type="repeat" description="Solcar" evidence="12">
    <location>
        <begin position="113"/>
        <end position="197"/>
    </location>
</feature>
<dbReference type="EMBL" id="JAKKPZ010000008">
    <property type="protein sequence ID" value="KAI1718286.1"/>
    <property type="molecule type" value="Genomic_DNA"/>
</dbReference>
<evidence type="ECO:0000256" key="5">
    <source>
        <dbReference type="ARBA" id="ARBA00022737"/>
    </source>
</evidence>
<feature type="repeat" description="Solcar" evidence="12">
    <location>
        <begin position="20"/>
        <end position="105"/>
    </location>
</feature>
<comment type="subunit">
    <text evidence="11">Homodimer (via N-terminus).</text>
</comment>
<sequence>MALVGNLDTFTPVGFLTRIPIDPTKFGYGAIAGACGASAVYPIDLVKTRLQNQRTKLYKNSVHCFAKVIKNEGPLGLYRGLLPQLTGVMPEKAVLLFVNDLVRAKLTTSDGQISARCEIVAGAVGGTFQSLISNPLEIVKVRLQTAGEVAAKQKINALVVIRELGITNLYRGIRACWMRDISYASIFFPLYANAKLLTADEKGVNNMPSLLLSALISASPAAFLATPADVIKTRLQVAARPGQTVYNGVIDCARTMLREEGFGAFWKGAIPRVCRSSPQFAVTLFSYEMLQKFFSPK</sequence>
<keyword evidence="8" id="KW-1133">Transmembrane helix</keyword>
<evidence type="ECO:0000256" key="13">
    <source>
        <dbReference type="RuleBase" id="RU000488"/>
    </source>
</evidence>
<dbReference type="PROSITE" id="PS50920">
    <property type="entry name" value="SOLCAR"/>
    <property type="match status" value="3"/>
</dbReference>
<organism evidence="14 15">
    <name type="scientific">Ditylenchus destructor</name>
    <dbReference type="NCBI Taxonomy" id="166010"/>
    <lineage>
        <taxon>Eukaryota</taxon>
        <taxon>Metazoa</taxon>
        <taxon>Ecdysozoa</taxon>
        <taxon>Nematoda</taxon>
        <taxon>Chromadorea</taxon>
        <taxon>Rhabditida</taxon>
        <taxon>Tylenchina</taxon>
        <taxon>Tylenchomorpha</taxon>
        <taxon>Sphaerularioidea</taxon>
        <taxon>Anguinidae</taxon>
        <taxon>Anguininae</taxon>
        <taxon>Ditylenchus</taxon>
    </lineage>
</organism>
<evidence type="ECO:0000256" key="11">
    <source>
        <dbReference type="ARBA" id="ARBA00038674"/>
    </source>
</evidence>
<evidence type="ECO:0000256" key="3">
    <source>
        <dbReference type="ARBA" id="ARBA00022448"/>
    </source>
</evidence>
<dbReference type="PANTHER" id="PTHR45678:SF9">
    <property type="entry name" value="CALCIUM-BINDING MITOCHONDRIAL CARRIER PROTEIN ARALAR1"/>
    <property type="match status" value="1"/>
</dbReference>
<dbReference type="Proteomes" id="UP001201812">
    <property type="component" value="Unassembled WGS sequence"/>
</dbReference>
<feature type="repeat" description="Solcar" evidence="12">
    <location>
        <begin position="205"/>
        <end position="293"/>
    </location>
</feature>
<dbReference type="Pfam" id="PF00153">
    <property type="entry name" value="Mito_carr"/>
    <property type="match status" value="3"/>
</dbReference>
<evidence type="ECO:0000313" key="15">
    <source>
        <dbReference type="Proteomes" id="UP001201812"/>
    </source>
</evidence>
<dbReference type="FunFam" id="1.50.40.10:FF:000004">
    <property type="entry name" value="Calcium-binding mitochondrial carrier protein Aralar1"/>
    <property type="match status" value="1"/>
</dbReference>
<proteinExistence type="inferred from homology"/>
<dbReference type="Gene3D" id="1.50.40.10">
    <property type="entry name" value="Mitochondrial carrier domain"/>
    <property type="match status" value="1"/>
</dbReference>
<comment type="caution">
    <text evidence="14">The sequence shown here is derived from an EMBL/GenBank/DDBJ whole genome shotgun (WGS) entry which is preliminary data.</text>
</comment>
<evidence type="ECO:0000256" key="10">
    <source>
        <dbReference type="ARBA" id="ARBA00023136"/>
    </source>
</evidence>
<dbReference type="InterPro" id="IPR023395">
    <property type="entry name" value="MCP_dom_sf"/>
</dbReference>
<dbReference type="SUPFAM" id="SSF103506">
    <property type="entry name" value="Mitochondrial carrier"/>
    <property type="match status" value="1"/>
</dbReference>
<evidence type="ECO:0000256" key="12">
    <source>
        <dbReference type="PROSITE-ProRule" id="PRU00282"/>
    </source>
</evidence>
<evidence type="ECO:0000256" key="8">
    <source>
        <dbReference type="ARBA" id="ARBA00022989"/>
    </source>
</evidence>
<keyword evidence="3 13" id="KW-0813">Transport</keyword>